<evidence type="ECO:0000256" key="3">
    <source>
        <dbReference type="ARBA" id="ARBA00022553"/>
    </source>
</evidence>
<dbReference type="Pfam" id="PF00072">
    <property type="entry name" value="Response_reg"/>
    <property type="match status" value="1"/>
</dbReference>
<dbReference type="PRINTS" id="PR00032">
    <property type="entry name" value="HTHARAC"/>
</dbReference>
<reference evidence="11 12" key="1">
    <citation type="submission" date="2018-07" db="EMBL/GenBank/DDBJ databases">
        <title>Genomic Encyclopedia of Type Strains, Phase III (KMG-III): the genomes of soil and plant-associated and newly described type strains.</title>
        <authorList>
            <person name="Whitman W."/>
        </authorList>
    </citation>
    <scope>NUCLEOTIDE SEQUENCE [LARGE SCALE GENOMIC DNA]</scope>
    <source>
        <strain evidence="11 12">CECT 7287</strain>
    </source>
</reference>
<dbReference type="EMBL" id="QRDZ01000005">
    <property type="protein sequence ID" value="RED85206.1"/>
    <property type="molecule type" value="Genomic_DNA"/>
</dbReference>
<dbReference type="PANTHER" id="PTHR42713:SF3">
    <property type="entry name" value="TRANSCRIPTIONAL REGULATORY PROTEIN HPTR"/>
    <property type="match status" value="1"/>
</dbReference>
<dbReference type="OrthoDB" id="1769137at2"/>
<dbReference type="GO" id="GO:0003700">
    <property type="term" value="F:DNA-binding transcription factor activity"/>
    <property type="evidence" value="ECO:0007669"/>
    <property type="project" value="InterPro"/>
</dbReference>
<dbReference type="PANTHER" id="PTHR42713">
    <property type="entry name" value="HISTIDINE KINASE-RELATED"/>
    <property type="match status" value="1"/>
</dbReference>
<comment type="caution">
    <text evidence="11">The sequence shown here is derived from an EMBL/GenBank/DDBJ whole genome shotgun (WGS) entry which is preliminary data.</text>
</comment>
<evidence type="ECO:0000259" key="10">
    <source>
        <dbReference type="PROSITE" id="PS50110"/>
    </source>
</evidence>
<keyword evidence="7" id="KW-0804">Transcription</keyword>
<evidence type="ECO:0000256" key="7">
    <source>
        <dbReference type="ARBA" id="ARBA00023163"/>
    </source>
</evidence>
<dbReference type="AlphaFoldDB" id="A0A3D9KGF2"/>
<accession>A0A3D9KGF2</accession>
<organism evidence="11 12">
    <name type="scientific">Cohnella phaseoli</name>
    <dbReference type="NCBI Taxonomy" id="456490"/>
    <lineage>
        <taxon>Bacteria</taxon>
        <taxon>Bacillati</taxon>
        <taxon>Bacillota</taxon>
        <taxon>Bacilli</taxon>
        <taxon>Bacillales</taxon>
        <taxon>Paenibacillaceae</taxon>
        <taxon>Cohnella</taxon>
    </lineage>
</organism>
<keyword evidence="4" id="KW-0902">Two-component regulatory system</keyword>
<dbReference type="GO" id="GO:0005737">
    <property type="term" value="C:cytoplasm"/>
    <property type="evidence" value="ECO:0007669"/>
    <property type="project" value="UniProtKB-SubCell"/>
</dbReference>
<dbReference type="PROSITE" id="PS50110">
    <property type="entry name" value="RESPONSE_REGULATORY"/>
    <property type="match status" value="1"/>
</dbReference>
<dbReference type="GO" id="GO:0043565">
    <property type="term" value="F:sequence-specific DNA binding"/>
    <property type="evidence" value="ECO:0007669"/>
    <property type="project" value="InterPro"/>
</dbReference>
<dbReference type="SMART" id="SM00448">
    <property type="entry name" value="REC"/>
    <property type="match status" value="1"/>
</dbReference>
<dbReference type="GO" id="GO:0000160">
    <property type="term" value="P:phosphorelay signal transduction system"/>
    <property type="evidence" value="ECO:0007669"/>
    <property type="project" value="UniProtKB-KW"/>
</dbReference>
<feature type="domain" description="HTH araC/xylS-type" evidence="9">
    <location>
        <begin position="238"/>
        <end position="339"/>
    </location>
</feature>
<evidence type="ECO:0000256" key="1">
    <source>
        <dbReference type="ARBA" id="ARBA00004496"/>
    </source>
</evidence>
<evidence type="ECO:0000259" key="9">
    <source>
        <dbReference type="PROSITE" id="PS01124"/>
    </source>
</evidence>
<keyword evidence="5" id="KW-0805">Transcription regulation</keyword>
<gene>
    <name evidence="11" type="ORF">DFP98_105217</name>
</gene>
<feature type="modified residue" description="4-aspartylphosphate" evidence="8">
    <location>
        <position position="57"/>
    </location>
</feature>
<dbReference type="PROSITE" id="PS01124">
    <property type="entry name" value="HTH_ARAC_FAMILY_2"/>
    <property type="match status" value="1"/>
</dbReference>
<keyword evidence="12" id="KW-1185">Reference proteome</keyword>
<evidence type="ECO:0000313" key="11">
    <source>
        <dbReference type="EMBL" id="RED85206.1"/>
    </source>
</evidence>
<dbReference type="Gene3D" id="1.10.10.60">
    <property type="entry name" value="Homeodomain-like"/>
    <property type="match status" value="2"/>
</dbReference>
<proteinExistence type="predicted"/>
<dbReference type="InterPro" id="IPR001789">
    <property type="entry name" value="Sig_transdc_resp-reg_receiver"/>
</dbReference>
<sequence>MDKIKALIVDDESLVRKGLRLIVPWETYGIELAGEAATAEKALDFVRREPVDLLLADITMPGMSGLELTKLLQREHPGIKVVILTCHQDFDYIQEALRLGAIDYIVKTQLENMDMNAAMERISRTVRESRRVEPVTSTRPIEAMRRFAELSAGVGWIAEEAGFAAMGATLRDADVDGGAELSRTLEAAVEGWRLRLPQFVWEEHPLPEQGALPSWLERLRDAILRWLRRSQYSEDVIQAILKAVDRIAERPGSHERQGEISQSVNLSKSYFSTCFRDITRMTFTQFLQHISVYAARDMLLQTNYPVYIVAEKCGFADQRYFSKMFKEQTGLLPSEYRQQFADRA</sequence>
<dbReference type="Gene3D" id="3.40.50.2300">
    <property type="match status" value="1"/>
</dbReference>
<evidence type="ECO:0000256" key="5">
    <source>
        <dbReference type="ARBA" id="ARBA00023015"/>
    </source>
</evidence>
<dbReference type="InterPro" id="IPR018060">
    <property type="entry name" value="HTH_AraC"/>
</dbReference>
<keyword evidence="2" id="KW-0963">Cytoplasm</keyword>
<comment type="subcellular location">
    <subcellularLocation>
        <location evidence="1">Cytoplasm</location>
    </subcellularLocation>
</comment>
<dbReference type="Pfam" id="PF12833">
    <property type="entry name" value="HTH_18"/>
    <property type="match status" value="1"/>
</dbReference>
<dbReference type="InterPro" id="IPR020449">
    <property type="entry name" value="Tscrpt_reg_AraC-type_HTH"/>
</dbReference>
<name>A0A3D9KGF2_9BACL</name>
<dbReference type="CDD" id="cd17536">
    <property type="entry name" value="REC_YesN-like"/>
    <property type="match status" value="1"/>
</dbReference>
<feature type="domain" description="Response regulatory" evidence="10">
    <location>
        <begin position="5"/>
        <end position="122"/>
    </location>
</feature>
<keyword evidence="3 8" id="KW-0597">Phosphoprotein</keyword>
<evidence type="ECO:0000256" key="8">
    <source>
        <dbReference type="PROSITE-ProRule" id="PRU00169"/>
    </source>
</evidence>
<dbReference type="InterPro" id="IPR009057">
    <property type="entry name" value="Homeodomain-like_sf"/>
</dbReference>
<dbReference type="SUPFAM" id="SSF46689">
    <property type="entry name" value="Homeodomain-like"/>
    <property type="match status" value="1"/>
</dbReference>
<dbReference type="RefSeq" id="WP_116060203.1">
    <property type="nucleotide sequence ID" value="NZ_QRDZ01000005.1"/>
</dbReference>
<dbReference type="SUPFAM" id="SSF52172">
    <property type="entry name" value="CheY-like"/>
    <property type="match status" value="1"/>
</dbReference>
<protein>
    <submittedName>
        <fullName evidence="11">Two-component system response regulator YesN</fullName>
    </submittedName>
</protein>
<evidence type="ECO:0000256" key="2">
    <source>
        <dbReference type="ARBA" id="ARBA00022490"/>
    </source>
</evidence>
<dbReference type="SMART" id="SM00342">
    <property type="entry name" value="HTH_ARAC"/>
    <property type="match status" value="1"/>
</dbReference>
<dbReference type="InterPro" id="IPR011006">
    <property type="entry name" value="CheY-like_superfamily"/>
</dbReference>
<keyword evidence="6" id="KW-0238">DNA-binding</keyword>
<evidence type="ECO:0000313" key="12">
    <source>
        <dbReference type="Proteomes" id="UP000256977"/>
    </source>
</evidence>
<evidence type="ECO:0000256" key="6">
    <source>
        <dbReference type="ARBA" id="ARBA00023125"/>
    </source>
</evidence>
<dbReference type="Proteomes" id="UP000256977">
    <property type="component" value="Unassembled WGS sequence"/>
</dbReference>
<evidence type="ECO:0000256" key="4">
    <source>
        <dbReference type="ARBA" id="ARBA00023012"/>
    </source>
</evidence>
<dbReference type="InterPro" id="IPR051552">
    <property type="entry name" value="HptR"/>
</dbReference>